<dbReference type="EMBL" id="AGFR01000003">
    <property type="protein sequence ID" value="EHD14954.1"/>
    <property type="molecule type" value="Genomic_DNA"/>
</dbReference>
<sequence>MKNQSNPAILRPGTTIGSIDAENDDNFLFECFVKKYDLDELLDQNSPYSIILGRTGSGKTAIVKYILSCKEKSQEIDLADTFMNYIANSNIIKFLNDIGLDLSLLFQTLWKHILCVEYIKIKWNITQQQENNNFLTRILNKFSKEKGKLERIQNYLDMWGGDFWLETDEIVKNITQEYENKFEAELGVDIAKKVKISGKYDNKLKEEKKVDIKNRVQKIISSDQLKCLQNLIDLLAKESNDQRCIYLLIDKLDSNWVDIQIRFKLIKALIDVLNKFRSIEDFKILVAIREDVFEKTILETKDIDTQREKLESICFQLRWEEHELKEIVNKRIALLYKRKYSKDFISYDNIFIDKVGQKKSFDYLISKTFMRPRDIISFVNECLSISNGKTLISEKSIRIAETLYIKKRIQAIKEEWFSIYPELEEIIQLVQSFERNRLEIKDFIDKFDDAIITLASLSYESYLINETKNYLNNISPLAPLLFTKHIIVCLFRVGLINVKNNNNYLHSNSNQGIISISEINENTSITLHPILQQRQK</sequence>
<dbReference type="AlphaFoldDB" id="G6EZL6"/>
<dbReference type="InterPro" id="IPR059206">
    <property type="entry name" value="Sll1717-like"/>
</dbReference>
<dbReference type="OrthoDB" id="9179688at2"/>
<proteinExistence type="predicted"/>
<dbReference type="Proteomes" id="UP000005939">
    <property type="component" value="Unassembled WGS sequence"/>
</dbReference>
<dbReference type="NCBIfam" id="NF047389">
    <property type="entry name" value="ATPase_Sll1717"/>
    <property type="match status" value="1"/>
</dbReference>
<reference evidence="1 2" key="1">
    <citation type="submission" date="2011-10" db="EMBL/GenBank/DDBJ databases">
        <title>Genome Sequence of Commensalibacter intestini A911, isolated from Drosophila gut.</title>
        <authorList>
            <person name="Lee W.-J."/>
            <person name="Kim E.-K."/>
        </authorList>
    </citation>
    <scope>NUCLEOTIDE SEQUENCE [LARGE SCALE GENOMIC DNA]</scope>
    <source>
        <strain evidence="1 2">A911</strain>
    </source>
</reference>
<evidence type="ECO:0000313" key="1">
    <source>
        <dbReference type="EMBL" id="EHD14954.1"/>
    </source>
</evidence>
<evidence type="ECO:0008006" key="3">
    <source>
        <dbReference type="Google" id="ProtNLM"/>
    </source>
</evidence>
<comment type="caution">
    <text evidence="1">The sequence shown here is derived from an EMBL/GenBank/DDBJ whole genome shotgun (WGS) entry which is preliminary data.</text>
</comment>
<dbReference type="RefSeq" id="WP_008853876.1">
    <property type="nucleotide sequence ID" value="NZ_AGFR01000003.1"/>
</dbReference>
<protein>
    <recommendedName>
        <fullName evidence="3">DNA repair ATPase</fullName>
    </recommendedName>
</protein>
<dbReference type="eggNOG" id="ENOG5031R6R">
    <property type="taxonomic scope" value="Bacteria"/>
</dbReference>
<evidence type="ECO:0000313" key="2">
    <source>
        <dbReference type="Proteomes" id="UP000005939"/>
    </source>
</evidence>
<gene>
    <name evidence="1" type="ORF">CIN_08860</name>
</gene>
<accession>G6EZL6</accession>
<name>G6EZL6_9PROT</name>
<organism evidence="1 2">
    <name type="scientific">Commensalibacter intestini A911</name>
    <dbReference type="NCBI Taxonomy" id="1088868"/>
    <lineage>
        <taxon>Bacteria</taxon>
        <taxon>Pseudomonadati</taxon>
        <taxon>Pseudomonadota</taxon>
        <taxon>Alphaproteobacteria</taxon>
        <taxon>Acetobacterales</taxon>
        <taxon>Acetobacteraceae</taxon>
    </lineage>
</organism>